<dbReference type="Gene3D" id="1.10.8.720">
    <property type="entry name" value="Region D6 of dynein motor"/>
    <property type="match status" value="2"/>
</dbReference>
<dbReference type="OrthoDB" id="14187at2759"/>
<gene>
    <name evidence="3" type="primary">Cnig_chr_I.g2921</name>
    <name evidence="3" type="ORF">B9Z55_002921</name>
</gene>
<dbReference type="GO" id="GO:0030286">
    <property type="term" value="C:dynein complex"/>
    <property type="evidence" value="ECO:0007669"/>
    <property type="project" value="InterPro"/>
</dbReference>
<sequence length="428" mass="48681">MRASRVVVFEPATGLKANLLRSLTSIPPQRLTKAPTERSIMYLLVCWLHALVQERIRYTPLVDAVAQGRPNVEPDRLPWTTLRTLLSQCIYGGKIDNEFDQVLLDCVLENLFTAKSFEQDHVLISKYDGDAALFTSTISKKDQMIGWVKELKNEQLPARLDEELACGDDGKEEAKPQWMAQLGELVKQWLQFLPKEIVKMRRTVENIKDLLFRFFEREVNLGSQLLKDIRRDLNEIAAVCRAEKKQNNETRALAASLQKGEVPNGWKIYSVPREVTVLDWMADLNTRLKQLMHIGAADNLKRETFWLGGTFSPEAYITATRQQVAQANTWSLEQLNLHIHIGRIDNTDVFRISGIDIRGAKSIGGNKLELCKLVKSECDVVELSWKQDAAEGTPPIVFVWRSSSTHLTNRVPFVICHRFLPAGSCPCR</sequence>
<dbReference type="PANTHER" id="PTHR45703:SF36">
    <property type="entry name" value="DYNEIN HEAVY CHAIN, CYTOPLASMIC"/>
    <property type="match status" value="1"/>
</dbReference>
<evidence type="ECO:0000259" key="1">
    <source>
        <dbReference type="Pfam" id="PF18198"/>
    </source>
</evidence>
<dbReference type="Gene3D" id="3.10.490.20">
    <property type="match status" value="1"/>
</dbReference>
<dbReference type="Gene3D" id="1.20.1270.280">
    <property type="match status" value="1"/>
</dbReference>
<organism evidence="3 4">
    <name type="scientific">Caenorhabditis nigoni</name>
    <dbReference type="NCBI Taxonomy" id="1611254"/>
    <lineage>
        <taxon>Eukaryota</taxon>
        <taxon>Metazoa</taxon>
        <taxon>Ecdysozoa</taxon>
        <taxon>Nematoda</taxon>
        <taxon>Chromadorea</taxon>
        <taxon>Rhabditida</taxon>
        <taxon>Rhabditina</taxon>
        <taxon>Rhabditomorpha</taxon>
        <taxon>Rhabditoidea</taxon>
        <taxon>Rhabditidae</taxon>
        <taxon>Peloderinae</taxon>
        <taxon>Caenorhabditis</taxon>
    </lineage>
</organism>
<accession>A0A2G5VMN2</accession>
<dbReference type="AlphaFoldDB" id="A0A2G5VMN2"/>
<dbReference type="GO" id="GO:0045505">
    <property type="term" value="F:dynein intermediate chain binding"/>
    <property type="evidence" value="ECO:0007669"/>
    <property type="project" value="InterPro"/>
</dbReference>
<reference evidence="4" key="1">
    <citation type="submission" date="2017-10" db="EMBL/GenBank/DDBJ databases">
        <title>Rapid genome shrinkage in a self-fertile nematode reveals novel sperm competition proteins.</title>
        <authorList>
            <person name="Yin D."/>
            <person name="Schwarz E.M."/>
            <person name="Thomas C.G."/>
            <person name="Felde R.L."/>
            <person name="Korf I.F."/>
            <person name="Cutter A.D."/>
            <person name="Schartner C.M."/>
            <person name="Ralston E.J."/>
            <person name="Meyer B.J."/>
            <person name="Haag E.S."/>
        </authorList>
    </citation>
    <scope>NUCLEOTIDE SEQUENCE [LARGE SCALE GENOMIC DNA]</scope>
    <source>
        <strain evidence="4">JU1422</strain>
    </source>
</reference>
<dbReference type="Pfam" id="PF18198">
    <property type="entry name" value="AAA_lid_11"/>
    <property type="match status" value="1"/>
</dbReference>
<proteinExistence type="predicted"/>
<dbReference type="GO" id="GO:0007018">
    <property type="term" value="P:microtubule-based movement"/>
    <property type="evidence" value="ECO:0007669"/>
    <property type="project" value="InterPro"/>
</dbReference>
<dbReference type="GO" id="GO:0051959">
    <property type="term" value="F:dynein light intermediate chain binding"/>
    <property type="evidence" value="ECO:0007669"/>
    <property type="project" value="InterPro"/>
</dbReference>
<dbReference type="InterPro" id="IPR041658">
    <property type="entry name" value="AAA_lid_11"/>
</dbReference>
<evidence type="ECO:0000313" key="3">
    <source>
        <dbReference type="EMBL" id="PIC53069.1"/>
    </source>
</evidence>
<keyword evidence="4" id="KW-1185">Reference proteome</keyword>
<name>A0A2G5VMN2_9PELO</name>
<dbReference type="Proteomes" id="UP000230233">
    <property type="component" value="Chromosome I"/>
</dbReference>
<dbReference type="Pfam" id="PF18199">
    <property type="entry name" value="Dynein_C"/>
    <property type="match status" value="1"/>
</dbReference>
<evidence type="ECO:0000313" key="4">
    <source>
        <dbReference type="Proteomes" id="UP000230233"/>
    </source>
</evidence>
<dbReference type="EMBL" id="PDUG01000001">
    <property type="protein sequence ID" value="PIC53069.1"/>
    <property type="molecule type" value="Genomic_DNA"/>
</dbReference>
<feature type="domain" description="Dynein heavy chain C-terminal" evidence="2">
    <location>
        <begin position="175"/>
        <end position="390"/>
    </location>
</feature>
<comment type="caution">
    <text evidence="3">The sequence shown here is derived from an EMBL/GenBank/DDBJ whole genome shotgun (WGS) entry which is preliminary data.</text>
</comment>
<dbReference type="InterPro" id="IPR041228">
    <property type="entry name" value="Dynein_C"/>
</dbReference>
<dbReference type="InterPro" id="IPR043160">
    <property type="entry name" value="Dynein_C_barrel"/>
</dbReference>
<dbReference type="PANTHER" id="PTHR45703">
    <property type="entry name" value="DYNEIN HEAVY CHAIN"/>
    <property type="match status" value="1"/>
</dbReference>
<dbReference type="FunFam" id="1.20.1270.280:FF:000004">
    <property type="entry name" value="Cytoplasmic dynein heavy chain 2"/>
    <property type="match status" value="1"/>
</dbReference>
<dbReference type="InterPro" id="IPR026983">
    <property type="entry name" value="DHC"/>
</dbReference>
<dbReference type="InterPro" id="IPR042219">
    <property type="entry name" value="AAA_lid_11_sf"/>
</dbReference>
<protein>
    <submittedName>
        <fullName evidence="3">Uncharacterized protein</fullName>
    </submittedName>
</protein>
<evidence type="ECO:0000259" key="2">
    <source>
        <dbReference type="Pfam" id="PF18199"/>
    </source>
</evidence>
<dbReference type="STRING" id="1611254.A0A2G5VMN2"/>
<feature type="domain" description="Dynein heavy chain AAA lid" evidence="1">
    <location>
        <begin position="75"/>
        <end position="157"/>
    </location>
</feature>